<dbReference type="AlphaFoldDB" id="A0A7T9DJF0"/>
<feature type="compositionally biased region" description="Basic residues" evidence="1">
    <location>
        <begin position="1"/>
        <end position="16"/>
    </location>
</feature>
<feature type="region of interest" description="Disordered" evidence="1">
    <location>
        <begin position="1"/>
        <end position="44"/>
    </location>
</feature>
<evidence type="ECO:0000313" key="2">
    <source>
        <dbReference type="EMBL" id="QQR92432.1"/>
    </source>
</evidence>
<name>A0A7T9DJF0_9ARCH</name>
<sequence length="168" mass="19795">MATKKKSRARASRSTKTRTERTTRTRVRKRATRRTKRTTTTRTVEQKLERLKPEHRERFYRAKRALRALRRAVVFPKAVIHAKGDLPEILKEIPDQALIEHWEALGELKQHGIEVRHTKAEFPRPHLLREIELNAPVSTQARHFASRYGLVIKEKRHPIMSSLERIFG</sequence>
<accession>A0A7T9DJF0</accession>
<dbReference type="EMBL" id="CP064981">
    <property type="protein sequence ID" value="QQR92432.1"/>
    <property type="molecule type" value="Genomic_DNA"/>
</dbReference>
<evidence type="ECO:0000256" key="1">
    <source>
        <dbReference type="SAM" id="MobiDB-lite"/>
    </source>
</evidence>
<protein>
    <submittedName>
        <fullName evidence="2">Uncharacterized protein</fullName>
    </submittedName>
</protein>
<reference evidence="2" key="1">
    <citation type="submission" date="2020-11" db="EMBL/GenBank/DDBJ databases">
        <title>Connecting structure to function with the recovery of over 1000 high-quality activated sludge metagenome-assembled genomes encoding full-length rRNA genes using long-read sequencing.</title>
        <authorList>
            <person name="Singleton C.M."/>
            <person name="Petriglieri F."/>
            <person name="Kristensen J.M."/>
            <person name="Kirkegaard R.H."/>
            <person name="Michaelsen T.Y."/>
            <person name="Andersen M.H."/>
            <person name="Karst S.M."/>
            <person name="Dueholm M.S."/>
            <person name="Nielsen P.H."/>
            <person name="Albertsen M."/>
        </authorList>
    </citation>
    <scope>NUCLEOTIDE SEQUENCE</scope>
    <source>
        <strain evidence="2">Fred_18-Q3-R57-64_BAT3C.431</strain>
    </source>
</reference>
<proteinExistence type="predicted"/>
<feature type="compositionally biased region" description="Basic residues" evidence="1">
    <location>
        <begin position="24"/>
        <end position="39"/>
    </location>
</feature>
<gene>
    <name evidence="2" type="ORF">IPJ89_04750</name>
</gene>
<organism evidence="2">
    <name type="scientific">Candidatus Iainarchaeum sp</name>
    <dbReference type="NCBI Taxonomy" id="3101447"/>
    <lineage>
        <taxon>Archaea</taxon>
        <taxon>Candidatus Iainarchaeota</taxon>
        <taxon>Candidatus Iainarchaeia</taxon>
        <taxon>Candidatus Iainarchaeales</taxon>
        <taxon>Candidatus Iainarchaeaceae</taxon>
        <taxon>Candidatus Iainarchaeum</taxon>
    </lineage>
</organism>
<dbReference type="Proteomes" id="UP000596004">
    <property type="component" value="Chromosome"/>
</dbReference>